<evidence type="ECO:0000256" key="1">
    <source>
        <dbReference type="SAM" id="MobiDB-lite"/>
    </source>
</evidence>
<keyword evidence="3" id="KW-1185">Reference proteome</keyword>
<dbReference type="EMBL" id="BSYO01000024">
    <property type="protein sequence ID" value="GMH22176.1"/>
    <property type="molecule type" value="Genomic_DNA"/>
</dbReference>
<name>A0AAD3T5D8_NEPGR</name>
<feature type="region of interest" description="Disordered" evidence="1">
    <location>
        <begin position="25"/>
        <end position="52"/>
    </location>
</feature>
<evidence type="ECO:0000313" key="2">
    <source>
        <dbReference type="EMBL" id="GMH22176.1"/>
    </source>
</evidence>
<gene>
    <name evidence="2" type="ORF">Nepgr_024019</name>
</gene>
<evidence type="ECO:0000313" key="3">
    <source>
        <dbReference type="Proteomes" id="UP001279734"/>
    </source>
</evidence>
<protein>
    <submittedName>
        <fullName evidence="2">Uncharacterized protein</fullName>
    </submittedName>
</protein>
<proteinExistence type="predicted"/>
<reference evidence="2" key="1">
    <citation type="submission" date="2023-05" db="EMBL/GenBank/DDBJ databases">
        <title>Nepenthes gracilis genome sequencing.</title>
        <authorList>
            <person name="Fukushima K."/>
        </authorList>
    </citation>
    <scope>NUCLEOTIDE SEQUENCE</scope>
    <source>
        <strain evidence="2">SING2019-196</strain>
    </source>
</reference>
<accession>A0AAD3T5D8</accession>
<sequence>MPSPRHSLGSQPPISLLAPSISALVSSPPLSPPDPSLSSPQPSLLFPPLQRVDPSPTLAPDESFLVRVKPLDYPSNLLVANGAMDVSEPAASPKGFGSAPLSSRGAQLPSIIRLKSDADIATPSVDIVVSYHGKPVQPVKDRSAILGSKSFVVNSVSPSLNDVSCINSSAEELRVPVGVVQELQEGQLLPGDDVGAVDNVIAVEDAPTSKVVQFAPEIMSTVAPSCASRSRKMAPCSDIFHLIVYRIPYLGLKDSVMTPPGGAHGSAVVNPLSISDVDSVCHYDAPDEVVAPSTTRGVAKGLDFRALEDSQPPLEVAMSSNDALPIPVGSKNQHLLETSKQIIETRHHAIQN</sequence>
<feature type="compositionally biased region" description="Low complexity" evidence="1">
    <location>
        <begin position="36"/>
        <end position="49"/>
    </location>
</feature>
<dbReference type="Proteomes" id="UP001279734">
    <property type="component" value="Unassembled WGS sequence"/>
</dbReference>
<comment type="caution">
    <text evidence="2">The sequence shown here is derived from an EMBL/GenBank/DDBJ whole genome shotgun (WGS) entry which is preliminary data.</text>
</comment>
<dbReference type="AlphaFoldDB" id="A0AAD3T5D8"/>
<organism evidence="2 3">
    <name type="scientific">Nepenthes gracilis</name>
    <name type="common">Slender pitcher plant</name>
    <dbReference type="NCBI Taxonomy" id="150966"/>
    <lineage>
        <taxon>Eukaryota</taxon>
        <taxon>Viridiplantae</taxon>
        <taxon>Streptophyta</taxon>
        <taxon>Embryophyta</taxon>
        <taxon>Tracheophyta</taxon>
        <taxon>Spermatophyta</taxon>
        <taxon>Magnoliopsida</taxon>
        <taxon>eudicotyledons</taxon>
        <taxon>Gunneridae</taxon>
        <taxon>Pentapetalae</taxon>
        <taxon>Caryophyllales</taxon>
        <taxon>Nepenthaceae</taxon>
        <taxon>Nepenthes</taxon>
    </lineage>
</organism>